<dbReference type="Proteomes" id="UP000188600">
    <property type="component" value="Unassembled WGS sequence"/>
</dbReference>
<keyword evidence="7" id="KW-1133">Transmembrane helix</keyword>
<dbReference type="InterPro" id="IPR013783">
    <property type="entry name" value="Ig-like_fold"/>
</dbReference>
<dbReference type="RefSeq" id="WP_076995885.1">
    <property type="nucleotide sequence ID" value="NZ_MSPR01000007.1"/>
</dbReference>
<evidence type="ECO:0000259" key="9">
    <source>
        <dbReference type="PROSITE" id="PS50847"/>
    </source>
</evidence>
<feature type="compositionally biased region" description="Pro residues" evidence="6">
    <location>
        <begin position="1239"/>
        <end position="1249"/>
    </location>
</feature>
<evidence type="ECO:0000313" key="12">
    <source>
        <dbReference type="Proteomes" id="UP000188600"/>
    </source>
</evidence>
<dbReference type="GO" id="GO:0007155">
    <property type="term" value="P:cell adhesion"/>
    <property type="evidence" value="ECO:0007669"/>
    <property type="project" value="InterPro"/>
</dbReference>
<dbReference type="InterPro" id="IPR019931">
    <property type="entry name" value="LPXTG_anchor"/>
</dbReference>
<evidence type="ECO:0000256" key="7">
    <source>
        <dbReference type="SAM" id="Phobius"/>
    </source>
</evidence>
<feature type="transmembrane region" description="Helical" evidence="7">
    <location>
        <begin position="1274"/>
        <end position="1293"/>
    </location>
</feature>
<evidence type="ECO:0000256" key="8">
    <source>
        <dbReference type="SAM" id="SignalP"/>
    </source>
</evidence>
<proteinExistence type="predicted"/>
<feature type="region of interest" description="Disordered" evidence="6">
    <location>
        <begin position="1233"/>
        <end position="1262"/>
    </location>
</feature>
<keyword evidence="13" id="KW-1185">Reference proteome</keyword>
<dbReference type="SUPFAM" id="SSF49478">
    <property type="entry name" value="Cna protein B-type domain"/>
    <property type="match status" value="8"/>
</dbReference>
<dbReference type="InterPro" id="IPR041033">
    <property type="entry name" value="SpaA_PFL_dom_1"/>
</dbReference>
<feature type="chain" id="PRO_5044215334" description="Gram-positive cocci surface proteins LPxTG domain-containing protein" evidence="8">
    <location>
        <begin position="31"/>
        <end position="1297"/>
    </location>
</feature>
<gene>
    <name evidence="11" type="ORF">BVE84_04565</name>
    <name evidence="10" type="ORF">BVE86_04405</name>
</gene>
<keyword evidence="2" id="KW-0134">Cell wall</keyword>
<organism evidence="10 12">
    <name type="scientific">Streptococcus azizii</name>
    <dbReference type="NCBI Taxonomy" id="1579424"/>
    <lineage>
        <taxon>Bacteria</taxon>
        <taxon>Bacillati</taxon>
        <taxon>Bacillota</taxon>
        <taxon>Bacilli</taxon>
        <taxon>Lactobacillales</taxon>
        <taxon>Streptococcaceae</taxon>
        <taxon>Streptococcus</taxon>
    </lineage>
</organism>
<evidence type="ECO:0000313" key="13">
    <source>
        <dbReference type="Proteomes" id="UP000188946"/>
    </source>
</evidence>
<evidence type="ECO:0000256" key="1">
    <source>
        <dbReference type="ARBA" id="ARBA00004191"/>
    </source>
</evidence>
<dbReference type="Proteomes" id="UP000188946">
    <property type="component" value="Unassembled WGS sequence"/>
</dbReference>
<dbReference type="InterPro" id="IPR011252">
    <property type="entry name" value="Fibrogen-bd_dom1"/>
</dbReference>
<keyword evidence="5" id="KW-0572">Peptidoglycan-anchor</keyword>
<comment type="caution">
    <text evidence="10">The sequence shown here is derived from an EMBL/GenBank/DDBJ whole genome shotgun (WGS) entry which is preliminary data.</text>
</comment>
<keyword evidence="7" id="KW-0812">Transmembrane</keyword>
<keyword evidence="3" id="KW-0964">Secreted</keyword>
<dbReference type="CDD" id="cd00222">
    <property type="entry name" value="CollagenBindB"/>
    <property type="match status" value="8"/>
</dbReference>
<dbReference type="Pfam" id="PF17802">
    <property type="entry name" value="SpaA"/>
    <property type="match status" value="1"/>
</dbReference>
<name>A0AB36JTD0_9STRE</name>
<comment type="subcellular location">
    <subcellularLocation>
        <location evidence="1">Secreted</location>
        <location evidence="1">Cell wall</location>
    </subcellularLocation>
</comment>
<evidence type="ECO:0000256" key="6">
    <source>
        <dbReference type="SAM" id="MobiDB-lite"/>
    </source>
</evidence>
<accession>A0AB36JTD0</accession>
<feature type="signal peptide" evidence="8">
    <location>
        <begin position="1"/>
        <end position="30"/>
    </location>
</feature>
<protein>
    <recommendedName>
        <fullName evidence="9">Gram-positive cocci surface proteins LPxTG domain-containing protein</fullName>
    </recommendedName>
</protein>
<feature type="domain" description="Gram-positive cocci surface proteins LPxTG" evidence="9">
    <location>
        <begin position="1266"/>
        <end position="1297"/>
    </location>
</feature>
<evidence type="ECO:0000313" key="11">
    <source>
        <dbReference type="EMBL" id="ONK29798.1"/>
    </source>
</evidence>
<dbReference type="SUPFAM" id="SSF49401">
    <property type="entry name" value="Bacterial adhesins"/>
    <property type="match status" value="1"/>
</dbReference>
<sequence length="1297" mass="142615">MNQLKKWLVMFLAIMVTLLGIGASATTVQAKELQNVLTDINLWDVSNGSHLTTDSSGSYQLIKGVTYRFESIFDLSKYDGNLVDGDYFTFTIPAPITVSDTSFDLKDSGTDVAVGTVTVTSNGAGNGGTVKVTLKDLQEYLKKKGGSQIQGVKGTFYTDFKVDEVVSGKTITYPSTETSKNISHSISVKERTTPDYTEGIKKENFVKNGGVMSKESWSSQTLGKSGDYIHNWYLRVNTNQSSYDSISLKDVIPEDSAPMQFIPEKVKVYAGHFNSSLNLTGQKLLEEGKDYTIEYNSAYTSYTLKLLNTASRMAENGRPAAYNVYYATTSPANGTNVINELSMKGGETDVTISTENQRTVHRVTRSTKITTGGSIQLDTGYRITLYKQDAETASLLNGAEFEITSPSGQKEIVKIEKDGVAQSKVYTADEVAKGKFTIVEIKAPKGYMLDKTPIEVTVGKDGVIRTIKNKKEKVSIPVTKVWEDANNQDGKRPDSITVQLLANGQEVAGKNLTLNAENKWTGSFENLNKYDDQGVEITYSLKEVDVPDGYQSKVAGDMTTGFTLTNTYMPAVTEVSGTKTWVDNDNQDGKRPEKLVVKLLKTVGGQTTEVARMEISAKEDWKYSFANLPQFENGQAITYSIDEELPAGYTKTVEGYNLTNSYTPAVTEVSGTKTWADNDNQDGKRPEKLVVKLLKTVAGQTTEAARTETSAKEDWKYSFTNLPQFENGQAITYSVDEELPAGYTKTVEGYNLTNTYSPEVTEVTGSKTWDDADNQDGKRPDSITVHLLANGQKVASQTVTATDNWTYRFTNLARYQDGKAIAYTIAEEAVPNYQTSLEGYNLTNHYSPEMVDITVHKKWEDGNNQDGKRPDKIQVHLLANGERVDSQTIQADATGNWMTTFTNKPKYAKGQVIRYTVEEVAVDDYTTTVHDFTIINSYTPKEISYQVTKKWADRGDQDGKRPSSITVQLYKSVAGSEPVAIAGKTLTLTKADQTDDETWTASFTQLPQFENGQEIQYSVREDEATLALLETAGYRATVEGQVITNSRTPEMIRITGSKVWEDANNQDGKRPSSIVLLVKDGQGQEVDRITVTPDEEGQWTFASKDLPKYANGQEIPYSLEELVPAEYGSKMIAEGSRYTITNSYTPKKISLKGSKVWNDGNNQDGIRPSSITVHLFANGVDTKKTAIASEATGWNYHFDDLDQYQDGKAIQYTVEEEAVAGYTTQIDGTLITNSHVPKGTPPATQPPVGEPTQPQAGQSAGTKKILPATNSTTSLGLIVLGLVLLVGLGVYLVKKGK</sequence>
<feature type="compositionally biased region" description="Polar residues" evidence="6">
    <location>
        <begin position="1252"/>
        <end position="1261"/>
    </location>
</feature>
<evidence type="ECO:0000256" key="2">
    <source>
        <dbReference type="ARBA" id="ARBA00022512"/>
    </source>
</evidence>
<dbReference type="Gene3D" id="2.60.40.10">
    <property type="entry name" value="Immunoglobulins"/>
    <property type="match status" value="1"/>
</dbReference>
<dbReference type="InterPro" id="IPR008966">
    <property type="entry name" value="Adhesion_dom_sf"/>
</dbReference>
<dbReference type="Gene3D" id="2.60.40.1140">
    <property type="entry name" value="Collagen-binding surface protein Cna, B-type domain"/>
    <property type="match status" value="8"/>
</dbReference>
<dbReference type="InterPro" id="IPR008454">
    <property type="entry name" value="Collagen-bd_Cna-like_B-typ_dom"/>
</dbReference>
<keyword evidence="7" id="KW-0472">Membrane</keyword>
<dbReference type="Pfam" id="PF05738">
    <property type="entry name" value="Cna_B"/>
    <property type="match status" value="8"/>
</dbReference>
<dbReference type="NCBIfam" id="TIGR01167">
    <property type="entry name" value="LPXTG_anchor"/>
    <property type="match status" value="1"/>
</dbReference>
<dbReference type="EMBL" id="MSPR01000007">
    <property type="protein sequence ID" value="ONK29798.1"/>
    <property type="molecule type" value="Genomic_DNA"/>
</dbReference>
<reference evidence="12 13" key="1">
    <citation type="submission" date="2016-12" db="EMBL/GenBank/DDBJ databases">
        <authorList>
            <person name="Gulvik C.A."/>
        </authorList>
    </citation>
    <scope>NUCLEOTIDE SEQUENCE [LARGE SCALE GENOMIC DNA]</scope>
    <source>
        <strain evidence="11 13">12-5202</strain>
        <strain evidence="10 12">12-5291</strain>
    </source>
</reference>
<dbReference type="EMBL" id="MSPT01000008">
    <property type="protein sequence ID" value="ONK27618.1"/>
    <property type="molecule type" value="Genomic_DNA"/>
</dbReference>
<dbReference type="PROSITE" id="PS50847">
    <property type="entry name" value="GRAM_POS_ANCHORING"/>
    <property type="match status" value="1"/>
</dbReference>
<evidence type="ECO:0000256" key="4">
    <source>
        <dbReference type="ARBA" id="ARBA00022729"/>
    </source>
</evidence>
<evidence type="ECO:0000256" key="5">
    <source>
        <dbReference type="ARBA" id="ARBA00023088"/>
    </source>
</evidence>
<keyword evidence="4 8" id="KW-0732">Signal</keyword>
<dbReference type="Gene3D" id="2.60.40.1280">
    <property type="match status" value="1"/>
</dbReference>
<evidence type="ECO:0000256" key="3">
    <source>
        <dbReference type="ARBA" id="ARBA00022525"/>
    </source>
</evidence>
<evidence type="ECO:0000313" key="10">
    <source>
        <dbReference type="EMBL" id="ONK27618.1"/>
    </source>
</evidence>